<evidence type="ECO:0000313" key="2">
    <source>
        <dbReference type="Proteomes" id="UP001220324"/>
    </source>
</evidence>
<proteinExistence type="predicted"/>
<organism evidence="1 2">
    <name type="scientific">Penicillium frequentans</name>
    <dbReference type="NCBI Taxonomy" id="3151616"/>
    <lineage>
        <taxon>Eukaryota</taxon>
        <taxon>Fungi</taxon>
        <taxon>Dikarya</taxon>
        <taxon>Ascomycota</taxon>
        <taxon>Pezizomycotina</taxon>
        <taxon>Eurotiomycetes</taxon>
        <taxon>Eurotiomycetidae</taxon>
        <taxon>Eurotiales</taxon>
        <taxon>Aspergillaceae</taxon>
        <taxon>Penicillium</taxon>
    </lineage>
</organism>
<keyword evidence="2" id="KW-1185">Reference proteome</keyword>
<dbReference type="EMBL" id="JAQIZZ010000003">
    <property type="protein sequence ID" value="KAJ5547431.1"/>
    <property type="molecule type" value="Genomic_DNA"/>
</dbReference>
<gene>
    <name evidence="1" type="ORF">N7494_005016</name>
</gene>
<name>A0AAD6D1R6_9EURO</name>
<reference evidence="1 2" key="1">
    <citation type="journal article" date="2023" name="IMA Fungus">
        <title>Comparative genomic study of the Penicillium genus elucidates a diverse pangenome and 15 lateral gene transfer events.</title>
        <authorList>
            <person name="Petersen C."/>
            <person name="Sorensen T."/>
            <person name="Nielsen M.R."/>
            <person name="Sondergaard T.E."/>
            <person name="Sorensen J.L."/>
            <person name="Fitzpatrick D.A."/>
            <person name="Frisvad J.C."/>
            <person name="Nielsen K.L."/>
        </authorList>
    </citation>
    <scope>NUCLEOTIDE SEQUENCE [LARGE SCALE GENOMIC DNA]</scope>
    <source>
        <strain evidence="1 2">IBT 35679</strain>
    </source>
</reference>
<sequence length="170" mass="18479">MPSITTIDGYTFDNWGPVTTTFTPPASCATSTANIEIGLSWSNSAPYFIYGQQCSTIGYWDCIPTGTESKAAITASTLESDPTNAFQAVYFSPGLFCPYGWATVGIAAREESTLSGSGILSTVSPTYDPYIPRFENPATLILELLDPRETVVMCCPRFIRQRFPPESQQG</sequence>
<dbReference type="Proteomes" id="UP001220324">
    <property type="component" value="Unassembled WGS sequence"/>
</dbReference>
<comment type="caution">
    <text evidence="1">The sequence shown here is derived from an EMBL/GenBank/DDBJ whole genome shotgun (WGS) entry which is preliminary data.</text>
</comment>
<evidence type="ECO:0000313" key="1">
    <source>
        <dbReference type="EMBL" id="KAJ5547431.1"/>
    </source>
</evidence>
<dbReference type="AlphaFoldDB" id="A0AAD6D1R6"/>
<protein>
    <submittedName>
        <fullName evidence="1">Uncharacterized protein</fullName>
    </submittedName>
</protein>
<accession>A0AAD6D1R6</accession>